<proteinExistence type="inferred from homology"/>
<dbReference type="InterPro" id="IPR000516">
    <property type="entry name" value="Ni-dep_Hydgase_cyt-B"/>
</dbReference>
<dbReference type="PANTHER" id="PTHR30485:SF1">
    <property type="entry name" value="CYTOCHROME YDHU-RELATED"/>
    <property type="match status" value="1"/>
</dbReference>
<keyword evidence="8" id="KW-0249">Electron transport</keyword>
<evidence type="ECO:0000259" key="13">
    <source>
        <dbReference type="Pfam" id="PF01292"/>
    </source>
</evidence>
<comment type="subcellular location">
    <subcellularLocation>
        <location evidence="1">Cell membrane</location>
        <topology evidence="1">Multi-pass membrane protein</topology>
    </subcellularLocation>
</comment>
<accession>A0A6C2CJN8</accession>
<keyword evidence="6 12" id="KW-0812">Transmembrane</keyword>
<feature type="domain" description="Cytochrome b561 bacterial/Ni-hydrogenase" evidence="13">
    <location>
        <begin position="9"/>
        <end position="200"/>
    </location>
</feature>
<dbReference type="PANTHER" id="PTHR30485">
    <property type="entry name" value="NI/FE-HYDROGENASE 1 B-TYPE CYTOCHROME SUBUNIT"/>
    <property type="match status" value="1"/>
</dbReference>
<keyword evidence="9 12" id="KW-1133">Transmembrane helix</keyword>
<feature type="transmembrane region" description="Helical" evidence="12">
    <location>
        <begin position="52"/>
        <end position="72"/>
    </location>
</feature>
<dbReference type="InterPro" id="IPR011577">
    <property type="entry name" value="Cyt_b561_bac/Ni-Hgenase"/>
</dbReference>
<dbReference type="SUPFAM" id="SSF81342">
    <property type="entry name" value="Transmembrane di-heme cytochromes"/>
    <property type="match status" value="1"/>
</dbReference>
<dbReference type="OrthoDB" id="197262at2"/>
<evidence type="ECO:0000256" key="3">
    <source>
        <dbReference type="ARBA" id="ARBA00022448"/>
    </source>
</evidence>
<evidence type="ECO:0000256" key="7">
    <source>
        <dbReference type="ARBA" id="ARBA00022723"/>
    </source>
</evidence>
<evidence type="ECO:0000313" key="15">
    <source>
        <dbReference type="Proteomes" id="UP000389128"/>
    </source>
</evidence>
<protein>
    <recommendedName>
        <fullName evidence="13">Cytochrome b561 bacterial/Ni-hydrogenase domain-containing protein</fullName>
    </recommendedName>
</protein>
<evidence type="ECO:0000256" key="2">
    <source>
        <dbReference type="ARBA" id="ARBA00008622"/>
    </source>
</evidence>
<keyword evidence="7" id="KW-0479">Metal-binding</keyword>
<dbReference type="Gene3D" id="1.20.950.20">
    <property type="entry name" value="Transmembrane di-heme cytochromes, Chain C"/>
    <property type="match status" value="1"/>
</dbReference>
<comment type="similarity">
    <text evidence="2">Belongs to the HupC/HyaC/HydC family.</text>
</comment>
<feature type="transmembrane region" description="Helical" evidence="12">
    <location>
        <begin position="123"/>
        <end position="144"/>
    </location>
</feature>
<evidence type="ECO:0000256" key="8">
    <source>
        <dbReference type="ARBA" id="ARBA00022982"/>
    </source>
</evidence>
<dbReference type="RefSeq" id="WP_148580747.1">
    <property type="nucleotide sequence ID" value="NZ_SDKK01000021.1"/>
</dbReference>
<comment type="caution">
    <text evidence="14">The sequence shown here is derived from an EMBL/GenBank/DDBJ whole genome shotgun (WGS) entry which is preliminary data.</text>
</comment>
<dbReference type="EMBL" id="SDKK01000021">
    <property type="protein sequence ID" value="TYC54400.1"/>
    <property type="molecule type" value="Genomic_DNA"/>
</dbReference>
<keyword evidence="11 12" id="KW-0472">Membrane</keyword>
<evidence type="ECO:0000313" key="14">
    <source>
        <dbReference type="EMBL" id="TYC54400.1"/>
    </source>
</evidence>
<dbReference type="GO" id="GO:0009055">
    <property type="term" value="F:electron transfer activity"/>
    <property type="evidence" value="ECO:0007669"/>
    <property type="project" value="InterPro"/>
</dbReference>
<evidence type="ECO:0000256" key="10">
    <source>
        <dbReference type="ARBA" id="ARBA00023004"/>
    </source>
</evidence>
<dbReference type="Pfam" id="PF01292">
    <property type="entry name" value="Ni_hydr_CYTB"/>
    <property type="match status" value="1"/>
</dbReference>
<keyword evidence="5" id="KW-0349">Heme</keyword>
<dbReference type="AlphaFoldDB" id="A0A6C2CJN8"/>
<dbReference type="Proteomes" id="UP000389128">
    <property type="component" value="Unassembled WGS sequence"/>
</dbReference>
<dbReference type="GO" id="GO:0022904">
    <property type="term" value="P:respiratory electron transport chain"/>
    <property type="evidence" value="ECO:0007669"/>
    <property type="project" value="InterPro"/>
</dbReference>
<name>A0A6C2CJN8_9RHOO</name>
<evidence type="ECO:0000256" key="4">
    <source>
        <dbReference type="ARBA" id="ARBA00022475"/>
    </source>
</evidence>
<gene>
    <name evidence="14" type="ORF">ETQ85_19450</name>
</gene>
<keyword evidence="10" id="KW-0408">Iron</keyword>
<organism evidence="14 15">
    <name type="scientific">Zoogloea oleivorans</name>
    <dbReference type="NCBI Taxonomy" id="1552750"/>
    <lineage>
        <taxon>Bacteria</taxon>
        <taxon>Pseudomonadati</taxon>
        <taxon>Pseudomonadota</taxon>
        <taxon>Betaproteobacteria</taxon>
        <taxon>Rhodocyclales</taxon>
        <taxon>Zoogloeaceae</taxon>
        <taxon>Zoogloea</taxon>
    </lineage>
</organism>
<evidence type="ECO:0000256" key="6">
    <source>
        <dbReference type="ARBA" id="ARBA00022692"/>
    </source>
</evidence>
<keyword evidence="15" id="KW-1185">Reference proteome</keyword>
<dbReference type="InterPro" id="IPR051542">
    <property type="entry name" value="Hydrogenase_cytochrome"/>
</dbReference>
<reference evidence="14 15" key="1">
    <citation type="submission" date="2019-01" db="EMBL/GenBank/DDBJ databases">
        <title>Zoogloea oleivorans genome sequencing and assembly.</title>
        <authorList>
            <person name="Tancsics A."/>
            <person name="Farkas M."/>
            <person name="Kriszt B."/>
            <person name="Maroti G."/>
            <person name="Horvath B."/>
        </authorList>
    </citation>
    <scope>NUCLEOTIDE SEQUENCE [LARGE SCALE GENOMIC DNA]</scope>
    <source>
        <strain evidence="14 15">Buc</strain>
    </source>
</reference>
<feature type="transmembrane region" description="Helical" evidence="12">
    <location>
        <begin position="164"/>
        <end position="183"/>
    </location>
</feature>
<evidence type="ECO:0000256" key="5">
    <source>
        <dbReference type="ARBA" id="ARBA00022617"/>
    </source>
</evidence>
<dbReference type="GO" id="GO:0020037">
    <property type="term" value="F:heme binding"/>
    <property type="evidence" value="ECO:0007669"/>
    <property type="project" value="TreeGrafter"/>
</dbReference>
<evidence type="ECO:0000256" key="12">
    <source>
        <dbReference type="SAM" id="Phobius"/>
    </source>
</evidence>
<keyword evidence="4" id="KW-1003">Cell membrane</keyword>
<sequence length="204" mass="22876">MTKRIFMLPLWIRLWHWSNALAIVVLSITGISLHFADPSLPLVEFSLAARVHNVAGVCLAVLYAVFVTGNILTGNWWQYVPKPPGIIGRCLKQMQFYGVGIFKGEAEPFPPTPEVNFNALQAVTYWSIMYLVMPVVILTGLVFLYPQFAPDRLFGLDGLLPVALVHYLGAAVILLFMVSHIYLGTMGPKVSSLFKMMFTGWYEH</sequence>
<dbReference type="InterPro" id="IPR016174">
    <property type="entry name" value="Di-haem_cyt_TM"/>
</dbReference>
<dbReference type="GO" id="GO:0005886">
    <property type="term" value="C:plasma membrane"/>
    <property type="evidence" value="ECO:0007669"/>
    <property type="project" value="UniProtKB-SubCell"/>
</dbReference>
<evidence type="ECO:0000256" key="1">
    <source>
        <dbReference type="ARBA" id="ARBA00004651"/>
    </source>
</evidence>
<evidence type="ECO:0000256" key="11">
    <source>
        <dbReference type="ARBA" id="ARBA00023136"/>
    </source>
</evidence>
<dbReference type="GO" id="GO:0005506">
    <property type="term" value="F:iron ion binding"/>
    <property type="evidence" value="ECO:0007669"/>
    <property type="project" value="InterPro"/>
</dbReference>
<evidence type="ECO:0000256" key="9">
    <source>
        <dbReference type="ARBA" id="ARBA00022989"/>
    </source>
</evidence>
<dbReference type="PRINTS" id="PR00161">
    <property type="entry name" value="NIHGNASECYTB"/>
</dbReference>
<keyword evidence="3" id="KW-0813">Transport</keyword>